<dbReference type="Pfam" id="PF01966">
    <property type="entry name" value="HD"/>
    <property type="match status" value="1"/>
</dbReference>
<keyword evidence="3" id="KW-1185">Reference proteome</keyword>
<evidence type="ECO:0000313" key="3">
    <source>
        <dbReference type="Proteomes" id="UP000613740"/>
    </source>
</evidence>
<reference evidence="2" key="1">
    <citation type="journal article" date="2020" name="bioRxiv">
        <title>Comparative genomics of Chlamydomonas.</title>
        <authorList>
            <person name="Craig R.J."/>
            <person name="Hasan A.R."/>
            <person name="Ness R.W."/>
            <person name="Keightley P.D."/>
        </authorList>
    </citation>
    <scope>NUCLEOTIDE SEQUENCE</scope>
    <source>
        <strain evidence="2">CCAP 11/173</strain>
    </source>
</reference>
<name>A0A835VWB4_9CHLO</name>
<dbReference type="PANTHER" id="PTHR33594:SF1">
    <property type="entry name" value="HD_PDEASE DOMAIN-CONTAINING PROTEIN"/>
    <property type="match status" value="1"/>
</dbReference>
<dbReference type="Gene3D" id="1.10.472.50">
    <property type="entry name" value="HD-domain/PDEase-like"/>
    <property type="match status" value="1"/>
</dbReference>
<dbReference type="CDD" id="cd00077">
    <property type="entry name" value="HDc"/>
    <property type="match status" value="1"/>
</dbReference>
<proteinExistence type="predicted"/>
<dbReference type="AlphaFoldDB" id="A0A835VWB4"/>
<dbReference type="Proteomes" id="UP000613740">
    <property type="component" value="Unassembled WGS sequence"/>
</dbReference>
<dbReference type="PANTHER" id="PTHR33594">
    <property type="entry name" value="SUPERFAMILY HYDROLASE, PUTATIVE (AFU_ORTHOLOGUE AFUA_1G03035)-RELATED"/>
    <property type="match status" value="1"/>
</dbReference>
<feature type="domain" description="HD" evidence="1">
    <location>
        <begin position="32"/>
        <end position="147"/>
    </location>
</feature>
<evidence type="ECO:0000259" key="1">
    <source>
        <dbReference type="Pfam" id="PF01966"/>
    </source>
</evidence>
<evidence type="ECO:0000313" key="2">
    <source>
        <dbReference type="EMBL" id="KAG2428248.1"/>
    </source>
</evidence>
<dbReference type="InterPro" id="IPR003607">
    <property type="entry name" value="HD/PDEase_dom"/>
</dbReference>
<dbReference type="SUPFAM" id="SSF109604">
    <property type="entry name" value="HD-domain/PDEase-like"/>
    <property type="match status" value="1"/>
</dbReference>
<dbReference type="Gene3D" id="1.20.58.1910">
    <property type="match status" value="1"/>
</dbReference>
<gene>
    <name evidence="2" type="ORF">HYH02_014430</name>
</gene>
<sequence length="238" mass="25370">MTGTGGVSPDVVAAAEAYVRKELAATDASHDFAHIQRVRANARNLAQLEGLGADAACLVDLAALLHDVRDWKYSGSDGATAEAVQAFLTEQGVASDTASRVLYIISRVGFKEELSAADGASAAGTPAVAADLSLEAAIVQDADRLDAIGAIGIARCFTFGGAKHRVLHDPEVPPRDQLSKEQYMTGGEKSTTINHFYEKLLKLKGLMKTAAGRRIAEQRHAFMESYLAQFHDEWAGRA</sequence>
<dbReference type="OrthoDB" id="16547at2759"/>
<comment type="caution">
    <text evidence="2">The sequence shown here is derived from an EMBL/GenBank/DDBJ whole genome shotgun (WGS) entry which is preliminary data.</text>
</comment>
<accession>A0A835VWB4</accession>
<dbReference type="EMBL" id="JAEHOD010000095">
    <property type="protein sequence ID" value="KAG2428248.1"/>
    <property type="molecule type" value="Genomic_DNA"/>
</dbReference>
<organism evidence="2 3">
    <name type="scientific">Chlamydomonas schloesseri</name>
    <dbReference type="NCBI Taxonomy" id="2026947"/>
    <lineage>
        <taxon>Eukaryota</taxon>
        <taxon>Viridiplantae</taxon>
        <taxon>Chlorophyta</taxon>
        <taxon>core chlorophytes</taxon>
        <taxon>Chlorophyceae</taxon>
        <taxon>CS clade</taxon>
        <taxon>Chlamydomonadales</taxon>
        <taxon>Chlamydomonadaceae</taxon>
        <taxon>Chlamydomonas</taxon>
    </lineage>
</organism>
<dbReference type="InterPro" id="IPR006674">
    <property type="entry name" value="HD_domain"/>
</dbReference>
<protein>
    <recommendedName>
        <fullName evidence="1">HD domain-containing protein</fullName>
    </recommendedName>
</protein>